<dbReference type="EMBL" id="JAAQOM010000004">
    <property type="protein sequence ID" value="NIA53607.1"/>
    <property type="molecule type" value="Genomic_DNA"/>
</dbReference>
<sequence>MESRSYAIVEVFDITHRGTVVVIDDVIGLSGGKPVRVRITGPDGAAFDAVAFVERLLRRVPTVIEKTALLLQNVPIDDVSAGATMTLLDWHDR</sequence>
<proteinExistence type="predicted"/>
<name>A0ABX0P9B1_9BURK</name>
<keyword evidence="2" id="KW-1185">Reference proteome</keyword>
<evidence type="ECO:0000313" key="1">
    <source>
        <dbReference type="EMBL" id="NIA53607.1"/>
    </source>
</evidence>
<organism evidence="1 2">
    <name type="scientific">Telluria antibiotica</name>
    <dbReference type="NCBI Taxonomy" id="2717319"/>
    <lineage>
        <taxon>Bacteria</taxon>
        <taxon>Pseudomonadati</taxon>
        <taxon>Pseudomonadota</taxon>
        <taxon>Betaproteobacteria</taxon>
        <taxon>Burkholderiales</taxon>
        <taxon>Oxalobacteraceae</taxon>
        <taxon>Telluria group</taxon>
        <taxon>Telluria</taxon>
    </lineage>
</organism>
<reference evidence="1 2" key="1">
    <citation type="submission" date="2020-03" db="EMBL/GenBank/DDBJ databases">
        <title>Genome sequence of strain Massilia sp. TW-1.</title>
        <authorList>
            <person name="Chaudhary D.K."/>
        </authorList>
    </citation>
    <scope>NUCLEOTIDE SEQUENCE [LARGE SCALE GENOMIC DNA]</scope>
    <source>
        <strain evidence="1 2">TW-1</strain>
    </source>
</reference>
<protein>
    <submittedName>
        <fullName evidence="1">Uncharacterized protein</fullName>
    </submittedName>
</protein>
<comment type="caution">
    <text evidence="1">The sequence shown here is derived from an EMBL/GenBank/DDBJ whole genome shotgun (WGS) entry which is preliminary data.</text>
</comment>
<gene>
    <name evidence="1" type="ORF">HAV22_08065</name>
</gene>
<dbReference type="Proteomes" id="UP000716322">
    <property type="component" value="Unassembled WGS sequence"/>
</dbReference>
<accession>A0ABX0P9B1</accession>
<dbReference type="RefSeq" id="WP_166858325.1">
    <property type="nucleotide sequence ID" value="NZ_JAAQOM010000004.1"/>
</dbReference>
<evidence type="ECO:0000313" key="2">
    <source>
        <dbReference type="Proteomes" id="UP000716322"/>
    </source>
</evidence>